<keyword evidence="13 18" id="KW-0067">ATP-binding</keyword>
<dbReference type="OrthoDB" id="21018at2759"/>
<evidence type="ECO:0000256" key="10">
    <source>
        <dbReference type="ARBA" id="ARBA00022679"/>
    </source>
</evidence>
<dbReference type="GO" id="GO:0035556">
    <property type="term" value="P:intracellular signal transduction"/>
    <property type="evidence" value="ECO:0007669"/>
    <property type="project" value="TreeGrafter"/>
</dbReference>
<evidence type="ECO:0000256" key="14">
    <source>
        <dbReference type="ARBA" id="ARBA00023212"/>
    </source>
</evidence>
<sequence>MAPVNKVRTYGRSNNSVMNNSVNAFNELFAKNITKRLIGKNSKNRKNHHIFIKELPPRSTCGTLLANDSLEISTEDTFDKLLRKNKKEVAKPDINISKCNTSKSLENAMKSESSFTQISTFYSPIMTRKRKKGASITEMNSKQLMMTDKSKGSSNPYLYRLNAPTIDGIDVSLEIEKVQEQKFEKSSSFLVLSAKPKDHTHANISINNIFTRTFRERQFIHSSTPVASQKFQKKIINHTISPIKNLSCLVKESFEEIKRWESKFPSVDEPNDCSDKCPTPRKTMNRSVKISSPESSNHFLGFSKIEQQCGNIKGTEDESSKNGTSSSYCSGFSKIDQSKNIKRIEDENSKNDICDSKNNMNFITLRRRQIPKLDVEKMRGRSRRKKTLPDDNCVVSLDNFNSFEAEINTSANSKNTDSTMDQSSYIRAGQKRIFPVKESQISTESQINYSEQKSLVVSLDTFTTFETHNNPSDSKHFHSINAEKLQEEVLEPPLNFFTKRRKRLSENDLLHNVTKSKRCRSARSLNFSEAQYNTDDDTFRMSRDMIVNVTRLQKVNNTESGGLSLFDFENFYSRNNSRNNILRYKSANDTVGSTSIISTVQERKTLVVNVTRRDEINSVDFENFYEKNILMEKLNCDNELTNHEDGKELGVNVSIRRGFSESVDKDTKKELIVNVTQNIFEDFYTKNYSSDHNTDASGATESSEEISSNFLYDDGKNHYSTSIIESSYVEPDRKINKISSHLQVTKSRSKKVDQTVPDLMNFSTNDDSDNTHKEISYIDLTDSLDELVNPTLPKTPDSSNIIESSILESSQKDNDGFKVPMVLNTRKGPTKKVLLKAGKSWRRSLSNHKKSSVLLGSINEEKSILENDTIAGPSDQILNKRFSIKIVPIETSSILRNKRRTTLLEEYAVNTTSYVPGQKILEDNLENSLRCLSLRRSTTLVQESLPVTAREVVLRRCGQTEPIPFSKCYPQSALHHCQKIGEGVYGEVFLYRNPAGGTSVMKVIPIEGDQIVNGERQKKFDEILSEVVIAMELSNLRNNKKNATSSFSLVQNIHCVRGHYPEKLLDLWELFEETRGSENDCPDLFGDDQLYIVLELENAGSDLEAFVFNNALQAYSMFKQVAFGLAVAEEELRFEHRDLHWGNVLLNTVDRNDTVEFSLDGEKYRFPSKGVQATIIDFTLSRIEYDGVVIFNDLGTDPDLFTAEGDYQFQIYRAMQKRNRNNWQGFEPYSNLLWLHYILDKAVTALRYKNTGSKIHKENLLKMTQLSKEILTYKSVKDFVLNSPL</sequence>
<evidence type="ECO:0000256" key="9">
    <source>
        <dbReference type="ARBA" id="ARBA00022553"/>
    </source>
</evidence>
<protein>
    <recommendedName>
        <fullName evidence="5">non-specific serine/threonine protein kinase</fullName>
        <ecNumber evidence="5">2.7.11.1</ecNumber>
    </recommendedName>
</protein>
<dbReference type="PANTHER" id="PTHR24419">
    <property type="entry name" value="INTERLEUKIN-1 RECEPTOR-ASSOCIATED KINASE"/>
    <property type="match status" value="1"/>
</dbReference>
<keyword evidence="22" id="KW-1185">Reference proteome</keyword>
<comment type="subcellular location">
    <subcellularLocation>
        <location evidence="4">Chromosome</location>
    </subcellularLocation>
    <subcellularLocation>
        <location evidence="3">Cytoplasm</location>
        <location evidence="3">Cytoskeleton</location>
        <location evidence="3">Spindle</location>
    </subcellularLocation>
    <subcellularLocation>
        <location evidence="2">Nucleus</location>
    </subcellularLocation>
</comment>
<dbReference type="InterPro" id="IPR011009">
    <property type="entry name" value="Kinase-like_dom_sf"/>
</dbReference>
<comment type="cofactor">
    <cofactor evidence="1">
        <name>Mg(2+)</name>
        <dbReference type="ChEBI" id="CHEBI:18420"/>
    </cofactor>
</comment>
<evidence type="ECO:0000259" key="20">
    <source>
        <dbReference type="SMART" id="SM01331"/>
    </source>
</evidence>
<keyword evidence="7" id="KW-0963">Cytoplasm</keyword>
<feature type="domain" description="Serine/threonine-protein kinase haspin C-terminal" evidence="20">
    <location>
        <begin position="1198"/>
        <end position="1281"/>
    </location>
</feature>
<keyword evidence="6" id="KW-0158">Chromosome</keyword>
<comment type="catalytic activity">
    <reaction evidence="16">
        <text>L-threonyl-[protein] + ATP = O-phospho-L-threonyl-[protein] + ADP + H(+)</text>
        <dbReference type="Rhea" id="RHEA:46608"/>
        <dbReference type="Rhea" id="RHEA-COMP:11060"/>
        <dbReference type="Rhea" id="RHEA-COMP:11605"/>
        <dbReference type="ChEBI" id="CHEBI:15378"/>
        <dbReference type="ChEBI" id="CHEBI:30013"/>
        <dbReference type="ChEBI" id="CHEBI:30616"/>
        <dbReference type="ChEBI" id="CHEBI:61977"/>
        <dbReference type="ChEBI" id="CHEBI:456216"/>
        <dbReference type="EC" id="2.7.11.1"/>
    </reaction>
</comment>
<evidence type="ECO:0000313" key="21">
    <source>
        <dbReference type="EMBL" id="CAH1173743.1"/>
    </source>
</evidence>
<evidence type="ECO:0000256" key="2">
    <source>
        <dbReference type="ARBA" id="ARBA00004123"/>
    </source>
</evidence>
<feature type="binding site" evidence="18">
    <location>
        <position position="1002"/>
    </location>
    <ligand>
        <name>ATP</name>
        <dbReference type="ChEBI" id="CHEBI:30616"/>
    </ligand>
</feature>
<evidence type="ECO:0000256" key="19">
    <source>
        <dbReference type="SAM" id="MobiDB-lite"/>
    </source>
</evidence>
<evidence type="ECO:0000256" key="16">
    <source>
        <dbReference type="ARBA" id="ARBA00047899"/>
    </source>
</evidence>
<dbReference type="GO" id="GO:0010564">
    <property type="term" value="P:regulation of cell cycle process"/>
    <property type="evidence" value="ECO:0007669"/>
    <property type="project" value="UniProtKB-ARBA"/>
</dbReference>
<dbReference type="PANTHER" id="PTHR24419:SF18">
    <property type="entry name" value="SERINE_THREONINE-PROTEIN KINASE HASPIN"/>
    <property type="match status" value="1"/>
</dbReference>
<dbReference type="InterPro" id="IPR024604">
    <property type="entry name" value="GSG2_C"/>
</dbReference>
<gene>
    <name evidence="21" type="ORF">PHAECO_LOCUS10495</name>
</gene>
<name>A0A9P0GRZ8_PHACE</name>
<reference evidence="21" key="2">
    <citation type="submission" date="2022-10" db="EMBL/GenBank/DDBJ databases">
        <authorList>
            <consortium name="ENA_rothamsted_submissions"/>
            <consortium name="culmorum"/>
            <person name="King R."/>
        </authorList>
    </citation>
    <scope>NUCLEOTIDE SEQUENCE</scope>
</reference>
<keyword evidence="15" id="KW-0539">Nucleus</keyword>
<dbReference type="GO" id="GO:0072354">
    <property type="term" value="F:histone H3T3 kinase activity"/>
    <property type="evidence" value="ECO:0007669"/>
    <property type="project" value="TreeGrafter"/>
</dbReference>
<keyword evidence="12" id="KW-0418">Kinase</keyword>
<keyword evidence="11 18" id="KW-0547">Nucleotide-binding</keyword>
<dbReference type="GO" id="GO:0005819">
    <property type="term" value="C:spindle"/>
    <property type="evidence" value="ECO:0007669"/>
    <property type="project" value="UniProtKB-SubCell"/>
</dbReference>
<keyword evidence="8" id="KW-0723">Serine/threonine-protein kinase</keyword>
<evidence type="ECO:0000256" key="13">
    <source>
        <dbReference type="ARBA" id="ARBA00022840"/>
    </source>
</evidence>
<dbReference type="Gene3D" id="3.30.200.20">
    <property type="entry name" value="Phosphorylase Kinase, domain 1"/>
    <property type="match status" value="1"/>
</dbReference>
<evidence type="ECO:0000313" key="22">
    <source>
        <dbReference type="Proteomes" id="UP001153737"/>
    </source>
</evidence>
<reference evidence="21" key="1">
    <citation type="submission" date="2022-01" db="EMBL/GenBank/DDBJ databases">
        <authorList>
            <person name="King R."/>
        </authorList>
    </citation>
    <scope>NUCLEOTIDE SEQUENCE</scope>
</reference>
<dbReference type="PROSITE" id="PS00107">
    <property type="entry name" value="PROTEIN_KINASE_ATP"/>
    <property type="match status" value="1"/>
</dbReference>
<evidence type="ECO:0000256" key="7">
    <source>
        <dbReference type="ARBA" id="ARBA00022490"/>
    </source>
</evidence>
<keyword evidence="10" id="KW-0808">Transferase</keyword>
<evidence type="ECO:0000256" key="12">
    <source>
        <dbReference type="ARBA" id="ARBA00022777"/>
    </source>
</evidence>
<evidence type="ECO:0000256" key="17">
    <source>
        <dbReference type="ARBA" id="ARBA00048679"/>
    </source>
</evidence>
<evidence type="ECO:0000256" key="8">
    <source>
        <dbReference type="ARBA" id="ARBA00022527"/>
    </source>
</evidence>
<dbReference type="SUPFAM" id="SSF56112">
    <property type="entry name" value="Protein kinase-like (PK-like)"/>
    <property type="match status" value="1"/>
</dbReference>
<evidence type="ECO:0000256" key="15">
    <source>
        <dbReference type="ARBA" id="ARBA00023242"/>
    </source>
</evidence>
<evidence type="ECO:0000256" key="11">
    <source>
        <dbReference type="ARBA" id="ARBA00022741"/>
    </source>
</evidence>
<evidence type="ECO:0000256" key="18">
    <source>
        <dbReference type="PROSITE-ProRule" id="PRU10141"/>
    </source>
</evidence>
<dbReference type="GO" id="GO:0005737">
    <property type="term" value="C:cytoplasm"/>
    <property type="evidence" value="ECO:0007669"/>
    <property type="project" value="TreeGrafter"/>
</dbReference>
<evidence type="ECO:0000256" key="5">
    <source>
        <dbReference type="ARBA" id="ARBA00012513"/>
    </source>
</evidence>
<dbReference type="Proteomes" id="UP001153737">
    <property type="component" value="Chromosome 6"/>
</dbReference>
<dbReference type="GO" id="GO:0005694">
    <property type="term" value="C:chromosome"/>
    <property type="evidence" value="ECO:0007669"/>
    <property type="project" value="UniProtKB-SubCell"/>
</dbReference>
<evidence type="ECO:0000256" key="3">
    <source>
        <dbReference type="ARBA" id="ARBA00004186"/>
    </source>
</evidence>
<dbReference type="GO" id="GO:0000278">
    <property type="term" value="P:mitotic cell cycle"/>
    <property type="evidence" value="ECO:0007669"/>
    <property type="project" value="TreeGrafter"/>
</dbReference>
<keyword evidence="9" id="KW-0597">Phosphoprotein</keyword>
<dbReference type="Pfam" id="PF12330">
    <property type="entry name" value="Haspin_kinase"/>
    <property type="match status" value="1"/>
</dbReference>
<keyword evidence="14" id="KW-0206">Cytoskeleton</keyword>
<comment type="catalytic activity">
    <reaction evidence="17">
        <text>L-seryl-[protein] + ATP = O-phospho-L-seryl-[protein] + ADP + H(+)</text>
        <dbReference type="Rhea" id="RHEA:17989"/>
        <dbReference type="Rhea" id="RHEA-COMP:9863"/>
        <dbReference type="Rhea" id="RHEA-COMP:11604"/>
        <dbReference type="ChEBI" id="CHEBI:15378"/>
        <dbReference type="ChEBI" id="CHEBI:29999"/>
        <dbReference type="ChEBI" id="CHEBI:30616"/>
        <dbReference type="ChEBI" id="CHEBI:83421"/>
        <dbReference type="ChEBI" id="CHEBI:456216"/>
        <dbReference type="EC" id="2.7.11.1"/>
    </reaction>
</comment>
<dbReference type="FunFam" id="3.30.200.20:FF:000409">
    <property type="entry name" value="serine/threonine-protein kinase haspin"/>
    <property type="match status" value="1"/>
</dbReference>
<organism evidence="21 22">
    <name type="scientific">Phaedon cochleariae</name>
    <name type="common">Mustard beetle</name>
    <dbReference type="NCBI Taxonomy" id="80249"/>
    <lineage>
        <taxon>Eukaryota</taxon>
        <taxon>Metazoa</taxon>
        <taxon>Ecdysozoa</taxon>
        <taxon>Arthropoda</taxon>
        <taxon>Hexapoda</taxon>
        <taxon>Insecta</taxon>
        <taxon>Pterygota</taxon>
        <taxon>Neoptera</taxon>
        <taxon>Endopterygota</taxon>
        <taxon>Coleoptera</taxon>
        <taxon>Polyphaga</taxon>
        <taxon>Cucujiformia</taxon>
        <taxon>Chrysomeloidea</taxon>
        <taxon>Chrysomelidae</taxon>
        <taxon>Chrysomelinae</taxon>
        <taxon>Chrysomelini</taxon>
        <taxon>Phaedon</taxon>
    </lineage>
</organism>
<dbReference type="Gene3D" id="1.10.510.10">
    <property type="entry name" value="Transferase(Phosphotransferase) domain 1"/>
    <property type="match status" value="1"/>
</dbReference>
<proteinExistence type="predicted"/>
<dbReference type="SMART" id="SM01331">
    <property type="entry name" value="DUF3635"/>
    <property type="match status" value="1"/>
</dbReference>
<dbReference type="GO" id="GO:0005634">
    <property type="term" value="C:nucleus"/>
    <property type="evidence" value="ECO:0007669"/>
    <property type="project" value="UniProtKB-SubCell"/>
</dbReference>
<evidence type="ECO:0000256" key="6">
    <source>
        <dbReference type="ARBA" id="ARBA00022454"/>
    </source>
</evidence>
<dbReference type="GO" id="GO:0005524">
    <property type="term" value="F:ATP binding"/>
    <property type="evidence" value="ECO:0007669"/>
    <property type="project" value="UniProtKB-UniRule"/>
</dbReference>
<dbReference type="FunFam" id="1.10.510.10:FF:000401">
    <property type="entry name" value="serine/threonine-protein kinase haspin"/>
    <property type="match status" value="1"/>
</dbReference>
<evidence type="ECO:0000256" key="4">
    <source>
        <dbReference type="ARBA" id="ARBA00004286"/>
    </source>
</evidence>
<dbReference type="InterPro" id="IPR017441">
    <property type="entry name" value="Protein_kinase_ATP_BS"/>
</dbReference>
<dbReference type="EC" id="2.7.11.1" evidence="5"/>
<dbReference type="EMBL" id="OU896712">
    <property type="protein sequence ID" value="CAH1173743.1"/>
    <property type="molecule type" value="Genomic_DNA"/>
</dbReference>
<accession>A0A9P0GRZ8</accession>
<feature type="compositionally biased region" description="Polar residues" evidence="19">
    <location>
        <begin position="285"/>
        <end position="294"/>
    </location>
</feature>
<feature type="region of interest" description="Disordered" evidence="19">
    <location>
        <begin position="271"/>
        <end position="294"/>
    </location>
</feature>
<evidence type="ECO:0000256" key="1">
    <source>
        <dbReference type="ARBA" id="ARBA00001946"/>
    </source>
</evidence>